<dbReference type="RefSeq" id="WP_269441716.1">
    <property type="nucleotide sequence ID" value="NZ_CP097463.1"/>
</dbReference>
<feature type="domain" description="Tyrosine specific protein phosphatases" evidence="1">
    <location>
        <begin position="145"/>
        <end position="191"/>
    </location>
</feature>
<evidence type="ECO:0000259" key="1">
    <source>
        <dbReference type="PROSITE" id="PS50056"/>
    </source>
</evidence>
<dbReference type="Gene3D" id="3.90.190.10">
    <property type="entry name" value="Protein tyrosine phosphatase superfamily"/>
    <property type="match status" value="1"/>
</dbReference>
<reference evidence="2" key="1">
    <citation type="submission" date="2022-05" db="EMBL/GenBank/DDBJ databases">
        <title>Jatrophihabitans sp. SB3-54 whole genome sequence.</title>
        <authorList>
            <person name="Suh M.K."/>
            <person name="Eom M.K."/>
            <person name="Kim J.S."/>
            <person name="Kim H.S."/>
            <person name="Do H.E."/>
            <person name="Shin Y.K."/>
            <person name="Lee J.-S."/>
        </authorList>
    </citation>
    <scope>NUCLEOTIDE SEQUENCE</scope>
    <source>
        <strain evidence="2">SB3-54</strain>
    </source>
</reference>
<dbReference type="PROSITE" id="PS50056">
    <property type="entry name" value="TYR_PHOSPHATASE_2"/>
    <property type="match status" value="1"/>
</dbReference>
<name>A0ABY7JU40_9ACTN</name>
<dbReference type="SUPFAM" id="SSF52799">
    <property type="entry name" value="(Phosphotyrosine protein) phosphatases II"/>
    <property type="match status" value="1"/>
</dbReference>
<evidence type="ECO:0000313" key="2">
    <source>
        <dbReference type="EMBL" id="WAX55213.1"/>
    </source>
</evidence>
<evidence type="ECO:0000313" key="3">
    <source>
        <dbReference type="Proteomes" id="UP001164693"/>
    </source>
</evidence>
<dbReference type="PROSITE" id="PS00383">
    <property type="entry name" value="TYR_PHOSPHATASE_1"/>
    <property type="match status" value="1"/>
</dbReference>
<dbReference type="EMBL" id="CP097463">
    <property type="protein sequence ID" value="WAX55213.1"/>
    <property type="molecule type" value="Genomic_DNA"/>
</dbReference>
<organism evidence="2 3">
    <name type="scientific">Jatrophihabitans cynanchi</name>
    <dbReference type="NCBI Taxonomy" id="2944128"/>
    <lineage>
        <taxon>Bacteria</taxon>
        <taxon>Bacillati</taxon>
        <taxon>Actinomycetota</taxon>
        <taxon>Actinomycetes</taxon>
        <taxon>Jatrophihabitantales</taxon>
        <taxon>Jatrophihabitantaceae</taxon>
        <taxon>Jatrophihabitans</taxon>
    </lineage>
</organism>
<sequence>MTDSRWIELDGAVNARDLGGLPTVDGSRVRPDRLIRSDNLQGLSRADIRVLVDNHRVRAVADLRTGVEVDAEGPGPLTAEPRVRIAHLSLFPEAGHNTDAAALDEDPDGDPQQPIVLPWQQRRDDGAQRHGAAAVYLGYLEDRPDSALAALRLIAGTDGATIVHCAAGKDRTGVVTALALAEVGVPREEIVADYALSSERIEAIFARLLASRTYAGDLDGQQIDKHRTRPETMWALLDAITAKYDGVGGWLRSHGWTEQDAAALRAHLLDA</sequence>
<accession>A0ABY7JU40</accession>
<dbReference type="InterPro" id="IPR000387">
    <property type="entry name" value="Tyr_Pase_dom"/>
</dbReference>
<dbReference type="InterPro" id="IPR026893">
    <property type="entry name" value="Tyr/Ser_Pase_IphP-type"/>
</dbReference>
<dbReference type="Proteomes" id="UP001164693">
    <property type="component" value="Chromosome"/>
</dbReference>
<gene>
    <name evidence="2" type="ORF">M6B22_11660</name>
</gene>
<dbReference type="InterPro" id="IPR016130">
    <property type="entry name" value="Tyr_Pase_AS"/>
</dbReference>
<protein>
    <submittedName>
        <fullName evidence="2">Tyrosine-protein phosphatase</fullName>
    </submittedName>
</protein>
<keyword evidence="3" id="KW-1185">Reference proteome</keyword>
<dbReference type="InterPro" id="IPR029021">
    <property type="entry name" value="Prot-tyrosine_phosphatase-like"/>
</dbReference>
<proteinExistence type="predicted"/>
<dbReference type="Pfam" id="PF13350">
    <property type="entry name" value="Y_phosphatase3"/>
    <property type="match status" value="1"/>
</dbReference>